<dbReference type="InterPro" id="IPR039537">
    <property type="entry name" value="Retrotran_Ty1/copia-like"/>
</dbReference>
<organism evidence="18 19">
    <name type="scientific">Puccinia sorghi</name>
    <dbReference type="NCBI Taxonomy" id="27349"/>
    <lineage>
        <taxon>Eukaryota</taxon>
        <taxon>Fungi</taxon>
        <taxon>Dikarya</taxon>
        <taxon>Basidiomycota</taxon>
        <taxon>Pucciniomycotina</taxon>
        <taxon>Pucciniomycetes</taxon>
        <taxon>Pucciniales</taxon>
        <taxon>Pucciniaceae</taxon>
        <taxon>Puccinia</taxon>
    </lineage>
</organism>
<evidence type="ECO:0000256" key="1">
    <source>
        <dbReference type="ARBA" id="ARBA00002180"/>
    </source>
</evidence>
<dbReference type="InterPro" id="IPR036397">
    <property type="entry name" value="RNaseH_sf"/>
</dbReference>
<evidence type="ECO:0000256" key="4">
    <source>
        <dbReference type="ARBA" id="ARBA00022695"/>
    </source>
</evidence>
<dbReference type="GO" id="GO:0046872">
    <property type="term" value="F:metal ion binding"/>
    <property type="evidence" value="ECO:0007669"/>
    <property type="project" value="UniProtKB-KW"/>
</dbReference>
<evidence type="ECO:0000256" key="14">
    <source>
        <dbReference type="ARBA" id="ARBA00022932"/>
    </source>
</evidence>
<keyword evidence="3" id="KW-0645">Protease</keyword>
<evidence type="ECO:0000256" key="11">
    <source>
        <dbReference type="ARBA" id="ARBA00022842"/>
    </source>
</evidence>
<keyword evidence="4" id="KW-0548">Nucleotidyltransferase</keyword>
<evidence type="ECO:0000256" key="8">
    <source>
        <dbReference type="ARBA" id="ARBA00022759"/>
    </source>
</evidence>
<comment type="caution">
    <text evidence="18">The sequence shown here is derived from an EMBL/GenBank/DDBJ whole genome shotgun (WGS) entry which is preliminary data.</text>
</comment>
<dbReference type="Pfam" id="PF22936">
    <property type="entry name" value="Pol_BBD"/>
    <property type="match status" value="1"/>
</dbReference>
<keyword evidence="14" id="KW-0239">DNA-directed DNA polymerase</keyword>
<evidence type="ECO:0000256" key="13">
    <source>
        <dbReference type="ARBA" id="ARBA00022918"/>
    </source>
</evidence>
<evidence type="ECO:0000256" key="12">
    <source>
        <dbReference type="ARBA" id="ARBA00022908"/>
    </source>
</evidence>
<keyword evidence="12" id="KW-0229">DNA integration</keyword>
<dbReference type="GO" id="GO:0004519">
    <property type="term" value="F:endonuclease activity"/>
    <property type="evidence" value="ECO:0007669"/>
    <property type="project" value="UniProtKB-KW"/>
</dbReference>
<evidence type="ECO:0000256" key="2">
    <source>
        <dbReference type="ARBA" id="ARBA00022612"/>
    </source>
</evidence>
<evidence type="ECO:0000256" key="10">
    <source>
        <dbReference type="ARBA" id="ARBA00022840"/>
    </source>
</evidence>
<keyword evidence="6" id="KW-0479">Metal-binding</keyword>
<dbReference type="InterPro" id="IPR054722">
    <property type="entry name" value="PolX-like_BBD"/>
</dbReference>
<keyword evidence="9" id="KW-0378">Hydrolase</keyword>
<dbReference type="GO" id="GO:0003676">
    <property type="term" value="F:nucleic acid binding"/>
    <property type="evidence" value="ECO:0007669"/>
    <property type="project" value="InterPro"/>
</dbReference>
<keyword evidence="10" id="KW-0067">ATP-binding</keyword>
<dbReference type="PANTHER" id="PTHR42648">
    <property type="entry name" value="TRANSPOSASE, PUTATIVE-RELATED"/>
    <property type="match status" value="1"/>
</dbReference>
<evidence type="ECO:0000256" key="16">
    <source>
        <dbReference type="ARBA" id="ARBA00023172"/>
    </source>
</evidence>
<accession>A0A0L6USZ0</accession>
<dbReference type="VEuPathDB" id="FungiDB:VP01_3882g1"/>
<comment type="function">
    <text evidence="1">The aspartyl protease (PR) mediates the proteolytic cleavages of the Gag and Gag-Pol polyproteins after assembly of the VLP.</text>
</comment>
<keyword evidence="11" id="KW-0460">Magnesium</keyword>
<dbReference type="AlphaFoldDB" id="A0A0L6USZ0"/>
<keyword evidence="8" id="KW-0255">Endonuclease</keyword>
<evidence type="ECO:0000313" key="18">
    <source>
        <dbReference type="EMBL" id="KNZ51624.1"/>
    </source>
</evidence>
<dbReference type="Gene3D" id="3.30.420.10">
    <property type="entry name" value="Ribonuclease H-like superfamily/Ribonuclease H"/>
    <property type="match status" value="1"/>
</dbReference>
<keyword evidence="5" id="KW-0540">Nuclease</keyword>
<dbReference type="GO" id="GO:0003964">
    <property type="term" value="F:RNA-directed DNA polymerase activity"/>
    <property type="evidence" value="ECO:0007669"/>
    <property type="project" value="UniProtKB-KW"/>
</dbReference>
<keyword evidence="7" id="KW-0547">Nucleotide-binding</keyword>
<reference evidence="18 19" key="1">
    <citation type="submission" date="2015-08" db="EMBL/GenBank/DDBJ databases">
        <title>Next Generation Sequencing and Analysis of the Genome of Puccinia sorghi L Schw, the Causal Agent of Maize Common Rust.</title>
        <authorList>
            <person name="Rochi L."/>
            <person name="Burguener G."/>
            <person name="Darino M."/>
            <person name="Turjanski A."/>
            <person name="Kreff E."/>
            <person name="Dieguez M.J."/>
            <person name="Sacco F."/>
        </authorList>
    </citation>
    <scope>NUCLEOTIDE SEQUENCE [LARGE SCALE GENOMIC DNA]</scope>
    <source>
        <strain evidence="18 19">RO10H11247</strain>
    </source>
</reference>
<dbReference type="GO" id="GO:0006508">
    <property type="term" value="P:proteolysis"/>
    <property type="evidence" value="ECO:0007669"/>
    <property type="project" value="UniProtKB-KW"/>
</dbReference>
<keyword evidence="2" id="KW-1188">Viral release from host cell</keyword>
<keyword evidence="15" id="KW-0917">Virion maturation</keyword>
<evidence type="ECO:0000256" key="3">
    <source>
        <dbReference type="ARBA" id="ARBA00022670"/>
    </source>
</evidence>
<dbReference type="GO" id="GO:0005524">
    <property type="term" value="F:ATP binding"/>
    <property type="evidence" value="ECO:0007669"/>
    <property type="project" value="UniProtKB-KW"/>
</dbReference>
<sequence length="335" mass="36969">MTKPAEKPGKDQSDSAAVLMHESKKGKKKICCSVLCTGKPIVLDSGATHHLVNNPDVYLPTTKTSIKILKGGHKNFLYATAVGTATLINHLGNRIRLDNALLVPTLNRSLISIPRVFKNEFSITKSGDKTVTTTIDNKFKLLAINPVSSYYMSSGEMPNWHARLGHPNPNICKECKLKALSFSGEFKADQVLAAVHMDLVGPFPVQSHSKFVYFLTLIDQFSGFWTVKFLKIVNARNVKCEEFNFPGLKEELTYADQTHTSGLDPLTLIDSTPENAQETNSVEPILEQQTTKEVPKAPKEILSQISTDNILSVDRRGNSVIVHLVEKAEDNTPAL</sequence>
<gene>
    <name evidence="18" type="ORF">VP01_3882g1</name>
</gene>
<evidence type="ECO:0000256" key="9">
    <source>
        <dbReference type="ARBA" id="ARBA00022801"/>
    </source>
</evidence>
<dbReference type="GO" id="GO:0006310">
    <property type="term" value="P:DNA recombination"/>
    <property type="evidence" value="ECO:0007669"/>
    <property type="project" value="UniProtKB-KW"/>
</dbReference>
<evidence type="ECO:0000256" key="7">
    <source>
        <dbReference type="ARBA" id="ARBA00022741"/>
    </source>
</evidence>
<dbReference type="OrthoDB" id="10687254at2759"/>
<dbReference type="GO" id="GO:0015074">
    <property type="term" value="P:DNA integration"/>
    <property type="evidence" value="ECO:0007669"/>
    <property type="project" value="UniProtKB-KW"/>
</dbReference>
<keyword evidence="19" id="KW-1185">Reference proteome</keyword>
<dbReference type="PANTHER" id="PTHR42648:SF11">
    <property type="entry name" value="TRANSPOSON TY4-P GAG-POL POLYPROTEIN"/>
    <property type="match status" value="1"/>
</dbReference>
<protein>
    <recommendedName>
        <fullName evidence="17">Retrovirus-related Pol polyprotein from transposon TNT 1-94-like beta-barrel domain-containing protein</fullName>
    </recommendedName>
</protein>
<evidence type="ECO:0000259" key="17">
    <source>
        <dbReference type="Pfam" id="PF22936"/>
    </source>
</evidence>
<dbReference type="Proteomes" id="UP000037035">
    <property type="component" value="Unassembled WGS sequence"/>
</dbReference>
<proteinExistence type="predicted"/>
<feature type="domain" description="Retrovirus-related Pol polyprotein from transposon TNT 1-94-like beta-barrel" evidence="17">
    <location>
        <begin position="42"/>
        <end position="118"/>
    </location>
</feature>
<keyword evidence="13" id="KW-0695">RNA-directed DNA polymerase</keyword>
<dbReference type="GO" id="GO:0008233">
    <property type="term" value="F:peptidase activity"/>
    <property type="evidence" value="ECO:0007669"/>
    <property type="project" value="UniProtKB-KW"/>
</dbReference>
<keyword evidence="14" id="KW-0808">Transferase</keyword>
<keyword evidence="16" id="KW-0233">DNA recombination</keyword>
<evidence type="ECO:0000256" key="6">
    <source>
        <dbReference type="ARBA" id="ARBA00022723"/>
    </source>
</evidence>
<dbReference type="EMBL" id="LAVV01008926">
    <property type="protein sequence ID" value="KNZ51624.1"/>
    <property type="molecule type" value="Genomic_DNA"/>
</dbReference>
<dbReference type="GO" id="GO:0003887">
    <property type="term" value="F:DNA-directed DNA polymerase activity"/>
    <property type="evidence" value="ECO:0007669"/>
    <property type="project" value="UniProtKB-KW"/>
</dbReference>
<evidence type="ECO:0000313" key="19">
    <source>
        <dbReference type="Proteomes" id="UP000037035"/>
    </source>
</evidence>
<evidence type="ECO:0000256" key="5">
    <source>
        <dbReference type="ARBA" id="ARBA00022722"/>
    </source>
</evidence>
<evidence type="ECO:0000256" key="15">
    <source>
        <dbReference type="ARBA" id="ARBA00023113"/>
    </source>
</evidence>
<name>A0A0L6USZ0_9BASI</name>